<dbReference type="PROSITE" id="PS51387">
    <property type="entry name" value="FAD_PCMH"/>
    <property type="match status" value="1"/>
</dbReference>
<organism evidence="4 5">
    <name type="scientific">Rhodoblastus acidophilus</name>
    <name type="common">Rhodopseudomonas acidophila</name>
    <dbReference type="NCBI Taxonomy" id="1074"/>
    <lineage>
        <taxon>Bacteria</taxon>
        <taxon>Pseudomonadati</taxon>
        <taxon>Pseudomonadota</taxon>
        <taxon>Alphaproteobacteria</taxon>
        <taxon>Hyphomicrobiales</taxon>
        <taxon>Rhodoblastaceae</taxon>
        <taxon>Rhodoblastus</taxon>
    </lineage>
</organism>
<name>A0A212PYG9_RHOAC</name>
<dbReference type="InterPro" id="IPR006094">
    <property type="entry name" value="Oxid_FAD_bind_N"/>
</dbReference>
<accession>A0A212PYG9</accession>
<dbReference type="InterPro" id="IPR016166">
    <property type="entry name" value="FAD-bd_PCMH"/>
</dbReference>
<evidence type="ECO:0000259" key="3">
    <source>
        <dbReference type="PROSITE" id="PS51387"/>
    </source>
</evidence>
<evidence type="ECO:0000313" key="5">
    <source>
        <dbReference type="Proteomes" id="UP000198418"/>
    </source>
</evidence>
<keyword evidence="2" id="KW-0274">FAD</keyword>
<gene>
    <name evidence="4" type="ORF">SAMN06265338_101188</name>
</gene>
<proteinExistence type="predicted"/>
<dbReference type="Pfam" id="PF01565">
    <property type="entry name" value="FAD_binding_4"/>
    <property type="match status" value="1"/>
</dbReference>
<dbReference type="PANTHER" id="PTHR11748">
    <property type="entry name" value="D-LACTATE DEHYDROGENASE"/>
    <property type="match status" value="1"/>
</dbReference>
<dbReference type="EMBL" id="FYDG01000001">
    <property type="protein sequence ID" value="SNB52117.1"/>
    <property type="molecule type" value="Genomic_DNA"/>
</dbReference>
<dbReference type="GO" id="GO:0003824">
    <property type="term" value="F:catalytic activity"/>
    <property type="evidence" value="ECO:0007669"/>
    <property type="project" value="InterPro"/>
</dbReference>
<dbReference type="AlphaFoldDB" id="A0A212PYG9"/>
<reference evidence="5" key="1">
    <citation type="submission" date="2017-06" db="EMBL/GenBank/DDBJ databases">
        <authorList>
            <person name="Varghese N."/>
            <person name="Submissions S."/>
        </authorList>
    </citation>
    <scope>NUCLEOTIDE SEQUENCE [LARGE SCALE GENOMIC DNA]</scope>
    <source>
        <strain evidence="5">DSM 137</strain>
    </source>
</reference>
<dbReference type="GO" id="GO:0071949">
    <property type="term" value="F:FAD binding"/>
    <property type="evidence" value="ECO:0007669"/>
    <property type="project" value="InterPro"/>
</dbReference>
<dbReference type="Gene3D" id="3.30.465.10">
    <property type="match status" value="1"/>
</dbReference>
<dbReference type="InterPro" id="IPR036318">
    <property type="entry name" value="FAD-bd_PCMH-like_sf"/>
</dbReference>
<feature type="domain" description="FAD-binding PCMH-type" evidence="3">
    <location>
        <begin position="1"/>
        <end position="181"/>
    </location>
</feature>
<dbReference type="PANTHER" id="PTHR11748:SF103">
    <property type="entry name" value="GLYCOLATE OXIDASE SUBUNIT GLCE"/>
    <property type="match status" value="1"/>
</dbReference>
<dbReference type="SUPFAM" id="SSF56176">
    <property type="entry name" value="FAD-binding/transporter-associated domain-like"/>
    <property type="match status" value="1"/>
</dbReference>
<dbReference type="Proteomes" id="UP000198418">
    <property type="component" value="Unassembled WGS sequence"/>
</dbReference>
<dbReference type="RefSeq" id="WP_088518689.1">
    <property type="nucleotide sequence ID" value="NZ_FYDG01000001.1"/>
</dbReference>
<evidence type="ECO:0000256" key="2">
    <source>
        <dbReference type="ARBA" id="ARBA00022827"/>
    </source>
</evidence>
<sequence>MTLHRPHDAREIAEIVRHAGAENHTLEIVAGGSKRAFGRPVRAAQQLNLSKLAGLVSYEPRELVLTARPGAPLADIDEALRAEGQMLAFEPPQWLNLLGGAGTPTLGGVLACNLSGPRRLRAGAARDFILGFSAVNGRGEMFKAGGKVVKNVTGFDLSKLMVGSFGALAILTEVTLKVAPRPETQCTLLLPGLSDAKAFDVMARALNTPHEISAAAHLPELSARRAHLAAEGPLTALRLEGPAPSVAYRAAETEKLFGGGVRLEAEASALFWREVAEVRALLPDGAPLVWRACPTPSRAAAIVAAVREKLPGAEAFYEWGGGLVWLSLDPAEAGPDCGAAVVRGALDGQGHATLVVAPETARASVEVFQPVEPALAALEARVKAGFDPLGLFNPGRMREGV</sequence>
<keyword evidence="5" id="KW-1185">Reference proteome</keyword>
<evidence type="ECO:0000313" key="4">
    <source>
        <dbReference type="EMBL" id="SNB52117.1"/>
    </source>
</evidence>
<dbReference type="NCBIfam" id="NF008439">
    <property type="entry name" value="PRK11282.1"/>
    <property type="match status" value="1"/>
</dbReference>
<evidence type="ECO:0000256" key="1">
    <source>
        <dbReference type="ARBA" id="ARBA00022630"/>
    </source>
</evidence>
<dbReference type="InterPro" id="IPR016164">
    <property type="entry name" value="FAD-linked_Oxase-like_C"/>
</dbReference>
<dbReference type="SUPFAM" id="SSF55103">
    <property type="entry name" value="FAD-linked oxidases, C-terminal domain"/>
    <property type="match status" value="1"/>
</dbReference>
<protein>
    <submittedName>
        <fullName evidence="4">Glycolate oxidase FAD binding subunit</fullName>
    </submittedName>
</protein>
<keyword evidence="1" id="KW-0285">Flavoprotein</keyword>
<dbReference type="InterPro" id="IPR016169">
    <property type="entry name" value="FAD-bd_PCMH_sub2"/>
</dbReference>
<dbReference type="OrthoDB" id="9811557at2"/>